<name>T1H1M3_MEGSC</name>
<protein>
    <submittedName>
        <fullName evidence="2">Uncharacterized protein</fullName>
    </submittedName>
</protein>
<organism evidence="2 3">
    <name type="scientific">Megaselia scalaris</name>
    <name type="common">Humpbacked fly</name>
    <name type="synonym">Phora scalaris</name>
    <dbReference type="NCBI Taxonomy" id="36166"/>
    <lineage>
        <taxon>Eukaryota</taxon>
        <taxon>Metazoa</taxon>
        <taxon>Ecdysozoa</taxon>
        <taxon>Arthropoda</taxon>
        <taxon>Hexapoda</taxon>
        <taxon>Insecta</taxon>
        <taxon>Pterygota</taxon>
        <taxon>Neoptera</taxon>
        <taxon>Endopterygota</taxon>
        <taxon>Diptera</taxon>
        <taxon>Brachycera</taxon>
        <taxon>Muscomorpha</taxon>
        <taxon>Platypezoidea</taxon>
        <taxon>Phoridae</taxon>
        <taxon>Megaseliini</taxon>
        <taxon>Megaselia</taxon>
    </lineage>
</organism>
<feature type="region of interest" description="Disordered" evidence="1">
    <location>
        <begin position="1"/>
        <end position="67"/>
    </location>
</feature>
<reference evidence="3" key="1">
    <citation type="submission" date="2013-02" db="EMBL/GenBank/DDBJ databases">
        <authorList>
            <person name="Hughes D."/>
        </authorList>
    </citation>
    <scope>NUCLEOTIDE SEQUENCE</scope>
    <source>
        <strain>Durham</strain>
        <strain evidence="3">NC isolate 2 -- Noor lab</strain>
    </source>
</reference>
<evidence type="ECO:0000256" key="1">
    <source>
        <dbReference type="SAM" id="MobiDB-lite"/>
    </source>
</evidence>
<dbReference type="STRING" id="36166.T1H1M3"/>
<feature type="compositionally biased region" description="Polar residues" evidence="1">
    <location>
        <begin position="12"/>
        <end position="23"/>
    </location>
</feature>
<evidence type="ECO:0000313" key="3">
    <source>
        <dbReference type="Proteomes" id="UP000015102"/>
    </source>
</evidence>
<reference evidence="2" key="2">
    <citation type="submission" date="2015-06" db="UniProtKB">
        <authorList>
            <consortium name="EnsemblMetazoa"/>
        </authorList>
    </citation>
    <scope>IDENTIFICATION</scope>
</reference>
<dbReference type="HOGENOM" id="CLU_2819938_0_0_1"/>
<accession>T1H1M3</accession>
<sequence>TFKSFRLKKKSSTLGINKTSESPPSLRRDISPTNQHYGTYDPKLRHTTNGFDRNVPYRSSLQDMRAS</sequence>
<dbReference type="Proteomes" id="UP000015102">
    <property type="component" value="Unassembled WGS sequence"/>
</dbReference>
<feature type="compositionally biased region" description="Basic residues" evidence="1">
    <location>
        <begin position="1"/>
        <end position="11"/>
    </location>
</feature>
<dbReference type="EMBL" id="CAQQ02003288">
    <property type="status" value="NOT_ANNOTATED_CDS"/>
    <property type="molecule type" value="Genomic_DNA"/>
</dbReference>
<feature type="compositionally biased region" description="Polar residues" evidence="1">
    <location>
        <begin position="47"/>
        <end position="67"/>
    </location>
</feature>
<dbReference type="EnsemblMetazoa" id="MESCA010087-RA">
    <property type="protein sequence ID" value="MESCA010087-PA"/>
    <property type="gene ID" value="MESCA010087"/>
</dbReference>
<dbReference type="AlphaFoldDB" id="T1H1M3"/>
<proteinExistence type="predicted"/>
<keyword evidence="3" id="KW-1185">Reference proteome</keyword>
<evidence type="ECO:0000313" key="2">
    <source>
        <dbReference type="EnsemblMetazoa" id="MESCA010087-PA"/>
    </source>
</evidence>